<dbReference type="HAMAP" id="MF_00065">
    <property type="entry name" value="Adenylyl_sulf_kinase"/>
    <property type="match status" value="1"/>
</dbReference>
<accession>A0ABT4GML7</accession>
<dbReference type="NCBIfam" id="TIGR00455">
    <property type="entry name" value="apsK"/>
    <property type="match status" value="1"/>
</dbReference>
<protein>
    <recommendedName>
        <fullName evidence="2 6">Adenylyl-sulfate kinase</fullName>
        <ecNumber evidence="2 6">2.7.1.25</ecNumber>
    </recommendedName>
    <alternativeName>
        <fullName evidence="6">APS kinase</fullName>
    </alternativeName>
    <alternativeName>
        <fullName evidence="6">ATP adenosine-5'-phosphosulfate 3'-phosphotransferase</fullName>
    </alternativeName>
    <alternativeName>
        <fullName evidence="6">Adenosine-5'-phosphosulfate kinase</fullName>
    </alternativeName>
</protein>
<gene>
    <name evidence="6 9" type="primary">cysC</name>
    <name evidence="9" type="ORF">M5X19_32005</name>
</gene>
<proteinExistence type="inferred from homology"/>
<dbReference type="NCBIfam" id="NF003013">
    <property type="entry name" value="PRK03846.1"/>
    <property type="match status" value="1"/>
</dbReference>
<dbReference type="SUPFAM" id="SSF52540">
    <property type="entry name" value="P-loop containing nucleoside triphosphate hydrolases"/>
    <property type="match status" value="1"/>
</dbReference>
<dbReference type="InterPro" id="IPR027417">
    <property type="entry name" value="P-loop_NTPase"/>
</dbReference>
<dbReference type="InterPro" id="IPR050512">
    <property type="entry name" value="Sulf_AdTrans/APS_kinase"/>
</dbReference>
<dbReference type="GO" id="GO:0004020">
    <property type="term" value="F:adenylylsulfate kinase activity"/>
    <property type="evidence" value="ECO:0007669"/>
    <property type="project" value="UniProtKB-EC"/>
</dbReference>
<dbReference type="PANTHER" id="PTHR42700">
    <property type="entry name" value="SULFATE ADENYLYLTRANSFERASE"/>
    <property type="match status" value="1"/>
</dbReference>
<evidence type="ECO:0000313" key="9">
    <source>
        <dbReference type="EMBL" id="MCY9697448.1"/>
    </source>
</evidence>
<dbReference type="EMBL" id="JAMDMX010000143">
    <property type="protein sequence ID" value="MCY9697448.1"/>
    <property type="molecule type" value="Genomic_DNA"/>
</dbReference>
<organism evidence="9 10">
    <name type="scientific">Paenibacillus alginolyticus</name>
    <dbReference type="NCBI Taxonomy" id="59839"/>
    <lineage>
        <taxon>Bacteria</taxon>
        <taxon>Bacillati</taxon>
        <taxon>Bacillota</taxon>
        <taxon>Bacilli</taxon>
        <taxon>Bacillales</taxon>
        <taxon>Paenibacillaceae</taxon>
        <taxon>Paenibacillus</taxon>
    </lineage>
</organism>
<name>A0ABT4GML7_9BACL</name>
<comment type="function">
    <text evidence="6 7">Catalyzes the synthesis of activated sulfate.</text>
</comment>
<dbReference type="InterPro" id="IPR002891">
    <property type="entry name" value="APS"/>
</dbReference>
<reference evidence="9 10" key="1">
    <citation type="submission" date="2022-05" db="EMBL/GenBank/DDBJ databases">
        <title>Genome Sequencing of Bee-Associated Microbes.</title>
        <authorList>
            <person name="Dunlap C."/>
        </authorList>
    </citation>
    <scope>NUCLEOTIDE SEQUENCE [LARGE SCALE GENOMIC DNA]</scope>
    <source>
        <strain evidence="9 10">NRRL B-14421</strain>
    </source>
</reference>
<evidence type="ECO:0000259" key="8">
    <source>
        <dbReference type="Pfam" id="PF01583"/>
    </source>
</evidence>
<evidence type="ECO:0000256" key="7">
    <source>
        <dbReference type="RuleBase" id="RU004347"/>
    </source>
</evidence>
<keyword evidence="3 6" id="KW-0808">Transferase</keyword>
<comment type="similarity">
    <text evidence="6 7">Belongs to the APS kinase family.</text>
</comment>
<keyword evidence="6 7" id="KW-0418">Kinase</keyword>
<dbReference type="InterPro" id="IPR059117">
    <property type="entry name" value="APS_kinase_dom"/>
</dbReference>
<keyword evidence="10" id="KW-1185">Reference proteome</keyword>
<feature type="domain" description="APS kinase" evidence="8">
    <location>
        <begin position="7"/>
        <end position="153"/>
    </location>
</feature>
<keyword evidence="4 6" id="KW-0547">Nucleotide-binding</keyword>
<comment type="caution">
    <text evidence="9">The sequence shown here is derived from an EMBL/GenBank/DDBJ whole genome shotgun (WGS) entry which is preliminary data.</text>
</comment>
<dbReference type="NCBIfam" id="NF004041">
    <property type="entry name" value="PRK05541.1"/>
    <property type="match status" value="1"/>
</dbReference>
<evidence type="ECO:0000256" key="1">
    <source>
        <dbReference type="ARBA" id="ARBA00001823"/>
    </source>
</evidence>
<sequence length="181" mass="20397">MNNDNTGLILWFTGLSGAGKTTTARALLEPLRASGARVELLDGDELRSIISRGLGFSREDRLENIRRIIYISKLLARNGVIVMVSAITPYREMRELARRELPGFVEVFVDCPLSECERRDVKGLYAKARKAEIPHFTGIGDPYELPEHPDIVIRTHTQDVESNVSMLLDYISLRLERSDAV</sequence>
<dbReference type="Proteomes" id="UP001527099">
    <property type="component" value="Unassembled WGS sequence"/>
</dbReference>
<comment type="catalytic activity">
    <reaction evidence="1 6 7">
        <text>adenosine 5'-phosphosulfate + ATP = 3'-phosphoadenylyl sulfate + ADP + H(+)</text>
        <dbReference type="Rhea" id="RHEA:24152"/>
        <dbReference type="ChEBI" id="CHEBI:15378"/>
        <dbReference type="ChEBI" id="CHEBI:30616"/>
        <dbReference type="ChEBI" id="CHEBI:58243"/>
        <dbReference type="ChEBI" id="CHEBI:58339"/>
        <dbReference type="ChEBI" id="CHEBI:456216"/>
        <dbReference type="EC" id="2.7.1.25"/>
    </reaction>
</comment>
<keyword evidence="6" id="KW-0597">Phosphoprotein</keyword>
<evidence type="ECO:0000256" key="5">
    <source>
        <dbReference type="ARBA" id="ARBA00022840"/>
    </source>
</evidence>
<feature type="binding site" evidence="6">
    <location>
        <begin position="14"/>
        <end position="21"/>
    </location>
    <ligand>
        <name>ATP</name>
        <dbReference type="ChEBI" id="CHEBI:30616"/>
    </ligand>
</feature>
<comment type="caution">
    <text evidence="6">Lacks conserved residue(s) required for the propagation of feature annotation.</text>
</comment>
<dbReference type="EC" id="2.7.1.25" evidence="2 6"/>
<evidence type="ECO:0000256" key="3">
    <source>
        <dbReference type="ARBA" id="ARBA00022679"/>
    </source>
</evidence>
<evidence type="ECO:0000256" key="2">
    <source>
        <dbReference type="ARBA" id="ARBA00012121"/>
    </source>
</evidence>
<dbReference type="CDD" id="cd02027">
    <property type="entry name" value="APSK"/>
    <property type="match status" value="1"/>
</dbReference>
<dbReference type="Pfam" id="PF01583">
    <property type="entry name" value="APS_kinase"/>
    <property type="match status" value="1"/>
</dbReference>
<dbReference type="Gene3D" id="3.40.50.300">
    <property type="entry name" value="P-loop containing nucleotide triphosphate hydrolases"/>
    <property type="match status" value="1"/>
</dbReference>
<evidence type="ECO:0000256" key="6">
    <source>
        <dbReference type="HAMAP-Rule" id="MF_00065"/>
    </source>
</evidence>
<dbReference type="PANTHER" id="PTHR42700:SF1">
    <property type="entry name" value="SULFATE ADENYLYLTRANSFERASE"/>
    <property type="match status" value="1"/>
</dbReference>
<evidence type="ECO:0000256" key="4">
    <source>
        <dbReference type="ARBA" id="ARBA00022741"/>
    </source>
</evidence>
<keyword evidence="5 6" id="KW-0067">ATP-binding</keyword>
<evidence type="ECO:0000313" key="10">
    <source>
        <dbReference type="Proteomes" id="UP001527099"/>
    </source>
</evidence>
<comment type="pathway">
    <text evidence="6 7">Sulfur metabolism; hydrogen sulfide biosynthesis; sulfite from sulfate: step 2/3.</text>
</comment>